<comment type="caution">
    <text evidence="1">The sequence shown here is derived from an EMBL/GenBank/DDBJ whole genome shotgun (WGS) entry which is preliminary data.</text>
</comment>
<keyword evidence="2" id="KW-1185">Reference proteome</keyword>
<dbReference type="PANTHER" id="PTHR42057:SF2">
    <property type="entry name" value="F-BOX DOMAIN PROTEIN (AFU_ORTHOLOGUE AFUA_4G00200)-RELATED"/>
    <property type="match status" value="1"/>
</dbReference>
<organism evidence="1 2">
    <name type="scientific">Fusarium avenaceum</name>
    <dbReference type="NCBI Taxonomy" id="40199"/>
    <lineage>
        <taxon>Eukaryota</taxon>
        <taxon>Fungi</taxon>
        <taxon>Dikarya</taxon>
        <taxon>Ascomycota</taxon>
        <taxon>Pezizomycotina</taxon>
        <taxon>Sordariomycetes</taxon>
        <taxon>Hypocreomycetidae</taxon>
        <taxon>Hypocreales</taxon>
        <taxon>Nectriaceae</taxon>
        <taxon>Fusarium</taxon>
        <taxon>Fusarium tricinctum species complex</taxon>
    </lineage>
</organism>
<reference evidence="1" key="1">
    <citation type="submission" date="2021-04" db="EMBL/GenBank/DDBJ databases">
        <title>Draft genome of Fusarium avenaceum strain F156N33, isolated from an atmospheric sample in Virginia.</title>
        <authorList>
            <person name="Yang S."/>
            <person name="Vinatzer B.A."/>
            <person name="Coleman J."/>
        </authorList>
    </citation>
    <scope>NUCLEOTIDE SEQUENCE</scope>
    <source>
        <strain evidence="1">F156N33</strain>
    </source>
</reference>
<gene>
    <name evidence="1" type="ORF">KAF25_003652</name>
</gene>
<name>A0A9P7H6X0_9HYPO</name>
<protein>
    <recommendedName>
        <fullName evidence="3">F-box domain-containing protein</fullName>
    </recommendedName>
</protein>
<dbReference type="PANTHER" id="PTHR42057">
    <property type="entry name" value="F-BOX DOMAIN PROTEIN (AFU_ORTHOLOGUE AFUA_4G00200)"/>
    <property type="match status" value="1"/>
</dbReference>
<dbReference type="Proteomes" id="UP000782241">
    <property type="component" value="Unassembled WGS sequence"/>
</dbReference>
<evidence type="ECO:0000313" key="1">
    <source>
        <dbReference type="EMBL" id="KAG5660130.1"/>
    </source>
</evidence>
<dbReference type="EMBL" id="JAGPUO010000010">
    <property type="protein sequence ID" value="KAG5660130.1"/>
    <property type="molecule type" value="Genomic_DNA"/>
</dbReference>
<evidence type="ECO:0000313" key="2">
    <source>
        <dbReference type="Proteomes" id="UP000782241"/>
    </source>
</evidence>
<accession>A0A9P7H6X0</accession>
<evidence type="ECO:0008006" key="3">
    <source>
        <dbReference type="Google" id="ProtNLM"/>
    </source>
</evidence>
<proteinExistence type="predicted"/>
<dbReference type="AlphaFoldDB" id="A0A9P7H6X0"/>
<sequence length="545" mass="63428">MPECSSHIILVNEIWDQICSCLTRQSLANLRLASRRFNEIALPWQYRSLRLEAFGNSVEHFVNIAKSPKLHKLVRTITIDTHVDLDFEYTGNQTYPFPQAFMEALPHLRYFTNITSLHIRFEEHCGEDDAHGTSIEEVAELRYRVLDTIMHCAAGMWTLEKQRIIDKVLLEYLYAEDEMEEFDYSDQDLEFVNDGPFPLRELTVTNLADNDDANLTLSEAWNAVISIPSLVDLKLLIATEENQSSPENGIYFENKYYFFQSLHETWLSPNLSQHLRVLSLYFRDYWGWFPKMDFRLIGEDSPFPRLKVLALGNYVFSHQWQIEWFIRIGKENGSGGLEELYLDDCPILYKARQDGPLHDGYPDWVTVLGGQYHPSTHAFPLRWHEVFSHWKDSMKGLKVLKLGSGSWFTTPMCTYNTMRCDPEYAKLGNDVLHYRTSDNQHRDFACPAPIPRGAYWKPECKEIFASGKYLNGEGISDTRDRRMQYVEYDIGVGPSPWREKRNRPTVVYEGFEPEEGTLIKDNQAWDEMLAANEARCKPTGRSLRC</sequence>